<organism evidence="1">
    <name type="scientific">marine sediment metagenome</name>
    <dbReference type="NCBI Taxonomy" id="412755"/>
    <lineage>
        <taxon>unclassified sequences</taxon>
        <taxon>metagenomes</taxon>
        <taxon>ecological metagenomes</taxon>
    </lineage>
</organism>
<name>A0A0F9DHB0_9ZZZZ</name>
<gene>
    <name evidence="1" type="ORF">LCGC14_2546360</name>
</gene>
<protein>
    <recommendedName>
        <fullName evidence="2">GAF domain-containing protein</fullName>
    </recommendedName>
</protein>
<proteinExistence type="predicted"/>
<dbReference type="AlphaFoldDB" id="A0A0F9DHB0"/>
<sequence>MSSSVYHKLQERINELNCLYGLSGLVSRPDVSLEEILGGTVDLIPPAWQYPEITCGRIVYGDRVFTTANFKVTDWKLSAPLRVHEQDAGSVEAYYLEETPECDEGSFLKEERSLIQALAERLGRIIERKVAEEQLQKNNQALGERVKELNCLYQLSELASSPKSLTEVFQGIVDLIPPAWQYPDIACARVVYKQDEYRSRGFRVTRWKQSAPIHTNRENAGCIDLYYLKERPIIDEGPFLIEERNLLNTI</sequence>
<evidence type="ECO:0008006" key="2">
    <source>
        <dbReference type="Google" id="ProtNLM"/>
    </source>
</evidence>
<dbReference type="EMBL" id="LAZR01041676">
    <property type="protein sequence ID" value="KKL11383.1"/>
    <property type="molecule type" value="Genomic_DNA"/>
</dbReference>
<reference evidence="1" key="1">
    <citation type="journal article" date="2015" name="Nature">
        <title>Complex archaea that bridge the gap between prokaryotes and eukaryotes.</title>
        <authorList>
            <person name="Spang A."/>
            <person name="Saw J.H."/>
            <person name="Jorgensen S.L."/>
            <person name="Zaremba-Niedzwiedzka K."/>
            <person name="Martijn J."/>
            <person name="Lind A.E."/>
            <person name="van Eijk R."/>
            <person name="Schleper C."/>
            <person name="Guy L."/>
            <person name="Ettema T.J."/>
        </authorList>
    </citation>
    <scope>NUCLEOTIDE SEQUENCE</scope>
</reference>
<comment type="caution">
    <text evidence="1">The sequence shown here is derived from an EMBL/GenBank/DDBJ whole genome shotgun (WGS) entry which is preliminary data.</text>
</comment>
<evidence type="ECO:0000313" key="1">
    <source>
        <dbReference type="EMBL" id="KKL11383.1"/>
    </source>
</evidence>
<accession>A0A0F9DHB0</accession>
<feature type="non-terminal residue" evidence="1">
    <location>
        <position position="250"/>
    </location>
</feature>